<evidence type="ECO:0000313" key="2">
    <source>
        <dbReference type="Proteomes" id="UP000235897"/>
    </source>
</evidence>
<comment type="caution">
    <text evidence="1">The sequence shown here is derived from an EMBL/GenBank/DDBJ whole genome shotgun (WGS) entry which is preliminary data.</text>
</comment>
<protein>
    <recommendedName>
        <fullName evidence="3">DUF4279 domain-containing protein</fullName>
    </recommendedName>
</protein>
<evidence type="ECO:0000313" key="1">
    <source>
        <dbReference type="EMBL" id="PNG03358.1"/>
    </source>
</evidence>
<sequence length="135" mass="14910">MNSCPVQRSVALSFRGFELSPKQVELLIGQSATERGAINEPVKPGVKALLKRSYVKYEFAVPNGCRLDEMILLLFSQLGGGRHLMSVKDQVIPEIVEVDIVLYVKKSEEQEGGFLAPSTLLELSQLGAKLSFQFL</sequence>
<dbReference type="AlphaFoldDB" id="A0A2N8SLI9"/>
<evidence type="ECO:0008006" key="3">
    <source>
        <dbReference type="Google" id="ProtNLM"/>
    </source>
</evidence>
<accession>A0A2N8SLI9</accession>
<organism evidence="1 2">
    <name type="scientific">Stutzerimonas stutzeri</name>
    <name type="common">Pseudomonas stutzeri</name>
    <dbReference type="NCBI Taxonomy" id="316"/>
    <lineage>
        <taxon>Bacteria</taxon>
        <taxon>Pseudomonadati</taxon>
        <taxon>Pseudomonadota</taxon>
        <taxon>Gammaproteobacteria</taxon>
        <taxon>Pseudomonadales</taxon>
        <taxon>Pseudomonadaceae</taxon>
        <taxon>Stutzerimonas</taxon>
    </lineage>
</organism>
<dbReference type="EMBL" id="POUW01000010">
    <property type="protein sequence ID" value="PNG03358.1"/>
    <property type="molecule type" value="Genomic_DNA"/>
</dbReference>
<dbReference type="Proteomes" id="UP000235897">
    <property type="component" value="Unassembled WGS sequence"/>
</dbReference>
<gene>
    <name evidence="1" type="ORF">CXL00_21555</name>
</gene>
<proteinExistence type="predicted"/>
<reference evidence="1 2" key="1">
    <citation type="submission" date="2018-01" db="EMBL/GenBank/DDBJ databases">
        <title>Denitrification phenotypes of diverse strains of Pseudomonas stutzeri.</title>
        <authorList>
            <person name="Milligan D.A."/>
            <person name="Bergaust L."/>
            <person name="Bakken L.R."/>
            <person name="Frostegard A."/>
        </authorList>
    </citation>
    <scope>NUCLEOTIDE SEQUENCE [LARGE SCALE GENOMIC DNA]</scope>
    <source>
        <strain evidence="1 2">28a3</strain>
    </source>
</reference>
<name>A0A2N8SLI9_STUST</name>